<dbReference type="PROSITE" id="PS51257">
    <property type="entry name" value="PROKAR_LIPOPROTEIN"/>
    <property type="match status" value="1"/>
</dbReference>
<keyword evidence="1" id="KW-0812">Transmembrane</keyword>
<dbReference type="OrthoDB" id="7107876at2"/>
<reference evidence="2 3" key="1">
    <citation type="submission" date="2017-03" db="EMBL/GenBank/DDBJ databases">
        <title>Complete genome sequence of Candidatus 'Thiodictyon syntrophicum' sp. nov. strain Cad16T, a photolithoautotroph purple sulfur bacterium isolated from an alpine meromictic lake.</title>
        <authorList>
            <person name="Luedin S.M."/>
            <person name="Pothier J.F."/>
            <person name="Danza F."/>
            <person name="Storelli N."/>
            <person name="Wittwer M."/>
            <person name="Tonolla M."/>
        </authorList>
    </citation>
    <scope>NUCLEOTIDE SEQUENCE [LARGE SCALE GENOMIC DNA]</scope>
    <source>
        <strain evidence="2 3">Cad16T</strain>
    </source>
</reference>
<protein>
    <submittedName>
        <fullName evidence="2">Uncharacterized protein</fullName>
    </submittedName>
</protein>
<dbReference type="KEGG" id="tsy:THSYN_28090"/>
<evidence type="ECO:0000313" key="2">
    <source>
        <dbReference type="EMBL" id="AUB84417.1"/>
    </source>
</evidence>
<evidence type="ECO:0000256" key="1">
    <source>
        <dbReference type="SAM" id="Phobius"/>
    </source>
</evidence>
<feature type="transmembrane region" description="Helical" evidence="1">
    <location>
        <begin position="45"/>
        <end position="65"/>
    </location>
</feature>
<dbReference type="AlphaFoldDB" id="A0A2K8UFW2"/>
<dbReference type="EMBL" id="CP020370">
    <property type="protein sequence ID" value="AUB84417.1"/>
    <property type="molecule type" value="Genomic_DNA"/>
</dbReference>
<dbReference type="RefSeq" id="WP_100922072.1">
    <property type="nucleotide sequence ID" value="NZ_CP020370.1"/>
</dbReference>
<keyword evidence="3" id="KW-1185">Reference proteome</keyword>
<feature type="transmembrane region" description="Helical" evidence="1">
    <location>
        <begin position="86"/>
        <end position="117"/>
    </location>
</feature>
<accession>A0A2K8UFW2</accession>
<keyword evidence="1" id="KW-1133">Transmembrane helix</keyword>
<evidence type="ECO:0000313" key="3">
    <source>
        <dbReference type="Proteomes" id="UP000232638"/>
    </source>
</evidence>
<keyword evidence="1" id="KW-0472">Membrane</keyword>
<proteinExistence type="predicted"/>
<sequence>MTKGKPPKNIARRALGIALSATPILLALACALWPRAPSPAREAAGLVLTIGATLLGLWNLYLGYVRPWRYRRRHGSPTGYHLVSGLPLVGTLLLVGGCVIAFGSPLVGCCGLLAALVDPDGLPWIPVHTWEDGSLWDG</sequence>
<organism evidence="2 3">
    <name type="scientific">Candidatus Thiodictyon syntrophicum</name>
    <dbReference type="NCBI Taxonomy" id="1166950"/>
    <lineage>
        <taxon>Bacteria</taxon>
        <taxon>Pseudomonadati</taxon>
        <taxon>Pseudomonadota</taxon>
        <taxon>Gammaproteobacteria</taxon>
        <taxon>Chromatiales</taxon>
        <taxon>Chromatiaceae</taxon>
        <taxon>Thiodictyon</taxon>
    </lineage>
</organism>
<dbReference type="Proteomes" id="UP000232638">
    <property type="component" value="Chromosome"/>
</dbReference>
<gene>
    <name evidence="2" type="ORF">THSYN_28090</name>
</gene>
<name>A0A2K8UFW2_9GAMM</name>